<dbReference type="EMBL" id="JH651384">
    <property type="protein sequence ID" value="EIJ36974.1"/>
    <property type="molecule type" value="Genomic_DNA"/>
</dbReference>
<protein>
    <submittedName>
        <fullName evidence="2">Uncharacterized protein</fullName>
    </submittedName>
</protein>
<keyword evidence="1" id="KW-0472">Membrane</keyword>
<accession>A0A656HLH8</accession>
<evidence type="ECO:0000313" key="2">
    <source>
        <dbReference type="EMBL" id="EIJ36974.1"/>
    </source>
</evidence>
<evidence type="ECO:0000256" key="1">
    <source>
        <dbReference type="SAM" id="Phobius"/>
    </source>
</evidence>
<organism evidence="2 3">
    <name type="scientific">Thiothrix nivea (strain ATCC 35100 / DSM 5205 / JP2)</name>
    <dbReference type="NCBI Taxonomy" id="870187"/>
    <lineage>
        <taxon>Bacteria</taxon>
        <taxon>Pseudomonadati</taxon>
        <taxon>Pseudomonadota</taxon>
        <taxon>Gammaproteobacteria</taxon>
        <taxon>Thiotrichales</taxon>
        <taxon>Thiotrichaceae</taxon>
        <taxon>Thiothrix</taxon>
    </lineage>
</organism>
<feature type="transmembrane region" description="Helical" evidence="1">
    <location>
        <begin position="6"/>
        <end position="27"/>
    </location>
</feature>
<keyword evidence="3" id="KW-1185">Reference proteome</keyword>
<proteinExistence type="predicted"/>
<dbReference type="Proteomes" id="UP000005317">
    <property type="component" value="Unassembled WGS sequence"/>
</dbReference>
<gene>
    <name evidence="2" type="ORF">Thini_4500</name>
</gene>
<keyword evidence="1" id="KW-1133">Transmembrane helix</keyword>
<dbReference type="RefSeq" id="WP_002710835.1">
    <property type="nucleotide sequence ID" value="NZ_JH651384.1"/>
</dbReference>
<reference evidence="3" key="1">
    <citation type="journal article" date="2011" name="Stand. Genomic Sci.">
        <title>Genome sequence of the filamentous, gliding Thiothrix nivea neotype strain (JP2(T)).</title>
        <authorList>
            <person name="Lapidus A."/>
            <person name="Nolan M."/>
            <person name="Lucas S."/>
            <person name="Glavina Del Rio T."/>
            <person name="Tice H."/>
            <person name="Cheng J.F."/>
            <person name="Tapia R."/>
            <person name="Han C."/>
            <person name="Goodwin L."/>
            <person name="Pitluck S."/>
            <person name="Liolios K."/>
            <person name="Pagani I."/>
            <person name="Ivanova N."/>
            <person name="Huntemann M."/>
            <person name="Mavromatis K."/>
            <person name="Mikhailova N."/>
            <person name="Pati A."/>
            <person name="Chen A."/>
            <person name="Palaniappan K."/>
            <person name="Land M."/>
            <person name="Brambilla E.M."/>
            <person name="Rohde M."/>
            <person name="Abt B."/>
            <person name="Verbarg S."/>
            <person name="Goker M."/>
            <person name="Bristow J."/>
            <person name="Eisen J.A."/>
            <person name="Markowitz V."/>
            <person name="Hugenholtz P."/>
            <person name="Kyrpides N.C."/>
            <person name="Klenk H.P."/>
            <person name="Woyke T."/>
        </authorList>
    </citation>
    <scope>NUCLEOTIDE SEQUENCE [LARGE SCALE GENOMIC DNA]</scope>
    <source>
        <strain evidence="3">ATCC 35100 / DSM 5205 / JP2</strain>
    </source>
</reference>
<keyword evidence="1" id="KW-0812">Transmembrane</keyword>
<sequence>MLADIIQNQFVQLILAISTILGGIVAYKELFSKNNKIIDKRVSYNVTRTSTRNNNNSDSDKKPPYKGKIVSDITNGDLGEYSIAFDFFQKHKNAEIINRDIIREKLCPILNNTAVGKDEFEKEKVRKNIIKIIQDIKTNKYIAESKTYLTISEYDFSKKGFFIIFRCDDFNNQGLTFDVDTKKSTLIDRFFIKIEDQDKAKKWRDDFYHLNDNLLLRGFQTYAPGGMDSKKIQDICQLLISIKNCRFDSGPWDATTMLDVTIFGMSLKYTRFPEIPE</sequence>
<name>A0A656HLH8_THINJ</name>
<evidence type="ECO:0000313" key="3">
    <source>
        <dbReference type="Proteomes" id="UP000005317"/>
    </source>
</evidence>
<dbReference type="AlphaFoldDB" id="A0A656HLH8"/>